<dbReference type="InterPro" id="IPR001701">
    <property type="entry name" value="Glyco_hydro_9"/>
</dbReference>
<feature type="active site" evidence="8">
    <location>
        <position position="479"/>
    </location>
</feature>
<feature type="region of interest" description="Disordered" evidence="10">
    <location>
        <begin position="432"/>
        <end position="451"/>
    </location>
</feature>
<comment type="caution">
    <text evidence="13">The sequence shown here is derived from an EMBL/GenBank/DDBJ whole genome shotgun (WGS) entry which is preliminary data.</text>
</comment>
<dbReference type="EMBL" id="JACAZF010000006">
    <property type="protein sequence ID" value="KAF7301391.1"/>
    <property type="molecule type" value="Genomic_DNA"/>
</dbReference>
<evidence type="ECO:0000256" key="11">
    <source>
        <dbReference type="SAM" id="Phobius"/>
    </source>
</evidence>
<feature type="domain" description="Glycoside hydrolase family 9" evidence="12">
    <location>
        <begin position="48"/>
        <end position="500"/>
    </location>
</feature>
<evidence type="ECO:0000256" key="1">
    <source>
        <dbReference type="ARBA" id="ARBA00000966"/>
    </source>
</evidence>
<keyword evidence="11" id="KW-0812">Transmembrane</keyword>
<evidence type="ECO:0000256" key="9">
    <source>
        <dbReference type="RuleBase" id="RU361166"/>
    </source>
</evidence>
<dbReference type="PROSITE" id="PS00698">
    <property type="entry name" value="GH9_3"/>
    <property type="match status" value="1"/>
</dbReference>
<evidence type="ECO:0000256" key="3">
    <source>
        <dbReference type="ARBA" id="ARBA00022801"/>
    </source>
</evidence>
<dbReference type="EC" id="3.2.1.4" evidence="9"/>
<gene>
    <name evidence="13" type="ORF">MIND_00704300</name>
</gene>
<evidence type="ECO:0000256" key="5">
    <source>
        <dbReference type="ARBA" id="ARBA00023277"/>
    </source>
</evidence>
<dbReference type="RefSeq" id="XP_037219391.1">
    <property type="nucleotide sequence ID" value="XM_037363747.1"/>
</dbReference>
<evidence type="ECO:0000256" key="6">
    <source>
        <dbReference type="ARBA" id="ARBA00023295"/>
    </source>
</evidence>
<dbReference type="AlphaFoldDB" id="A0A8H6SMJ5"/>
<dbReference type="Pfam" id="PF00759">
    <property type="entry name" value="Glyco_hydro_9"/>
    <property type="match status" value="1"/>
</dbReference>
<keyword evidence="7 8" id="KW-0624">Polysaccharide degradation</keyword>
<accession>A0A8H6SMJ5</accession>
<keyword evidence="3 8" id="KW-0378">Hydrolase</keyword>
<evidence type="ECO:0000256" key="10">
    <source>
        <dbReference type="SAM" id="MobiDB-lite"/>
    </source>
</evidence>
<protein>
    <recommendedName>
        <fullName evidence="9">Endoglucanase</fullName>
        <ecNumber evidence="9">3.2.1.4</ecNumber>
    </recommendedName>
</protein>
<dbReference type="Proteomes" id="UP000636479">
    <property type="component" value="Unassembled WGS sequence"/>
</dbReference>
<dbReference type="InterPro" id="IPR033126">
    <property type="entry name" value="Glyco_hydro_9_Asp/Glu_AS"/>
</dbReference>
<proteinExistence type="inferred from homology"/>
<dbReference type="GeneID" id="59346263"/>
<evidence type="ECO:0000256" key="2">
    <source>
        <dbReference type="ARBA" id="ARBA00007072"/>
    </source>
</evidence>
<dbReference type="InterPro" id="IPR012341">
    <property type="entry name" value="6hp_glycosidase-like_sf"/>
</dbReference>
<dbReference type="GO" id="GO:0008810">
    <property type="term" value="F:cellulase activity"/>
    <property type="evidence" value="ECO:0007669"/>
    <property type="project" value="UniProtKB-EC"/>
</dbReference>
<organism evidence="13 14">
    <name type="scientific">Mycena indigotica</name>
    <dbReference type="NCBI Taxonomy" id="2126181"/>
    <lineage>
        <taxon>Eukaryota</taxon>
        <taxon>Fungi</taxon>
        <taxon>Dikarya</taxon>
        <taxon>Basidiomycota</taxon>
        <taxon>Agaricomycotina</taxon>
        <taxon>Agaricomycetes</taxon>
        <taxon>Agaricomycetidae</taxon>
        <taxon>Agaricales</taxon>
        <taxon>Marasmiineae</taxon>
        <taxon>Mycenaceae</taxon>
        <taxon>Mycena</taxon>
    </lineage>
</organism>
<keyword evidence="4 9" id="KW-0136">Cellulose degradation</keyword>
<evidence type="ECO:0000256" key="8">
    <source>
        <dbReference type="PROSITE-ProRule" id="PRU10060"/>
    </source>
</evidence>
<feature type="chain" id="PRO_5034567842" description="Endoglucanase" evidence="9">
    <location>
        <begin position="17"/>
        <end position="582"/>
    </location>
</feature>
<keyword evidence="5 8" id="KW-0119">Carbohydrate metabolism</keyword>
<dbReference type="InterPro" id="IPR008928">
    <property type="entry name" value="6-hairpin_glycosidase_sf"/>
</dbReference>
<keyword evidence="11" id="KW-0472">Membrane</keyword>
<evidence type="ECO:0000259" key="12">
    <source>
        <dbReference type="Pfam" id="PF00759"/>
    </source>
</evidence>
<feature type="signal peptide" evidence="9">
    <location>
        <begin position="1"/>
        <end position="16"/>
    </location>
</feature>
<keyword evidence="9" id="KW-0732">Signal</keyword>
<comment type="catalytic activity">
    <reaction evidence="1 9">
        <text>Endohydrolysis of (1-&gt;4)-beta-D-glucosidic linkages in cellulose, lichenin and cereal beta-D-glucans.</text>
        <dbReference type="EC" id="3.2.1.4"/>
    </reaction>
</comment>
<evidence type="ECO:0000256" key="4">
    <source>
        <dbReference type="ARBA" id="ARBA00023001"/>
    </source>
</evidence>
<keyword evidence="6 8" id="KW-0326">Glycosidase</keyword>
<comment type="similarity">
    <text evidence="2 8 9">Belongs to the glycosyl hydrolase 9 (cellulase E) family.</text>
</comment>
<evidence type="ECO:0000256" key="7">
    <source>
        <dbReference type="ARBA" id="ARBA00023326"/>
    </source>
</evidence>
<dbReference type="SUPFAM" id="SSF48208">
    <property type="entry name" value="Six-hairpin glycosidases"/>
    <property type="match status" value="1"/>
</dbReference>
<dbReference type="GO" id="GO:0030245">
    <property type="term" value="P:cellulose catabolic process"/>
    <property type="evidence" value="ECO:0007669"/>
    <property type="project" value="UniProtKB-KW"/>
</dbReference>
<reference evidence="13" key="1">
    <citation type="submission" date="2020-05" db="EMBL/GenBank/DDBJ databases">
        <title>Mycena genomes resolve the evolution of fungal bioluminescence.</title>
        <authorList>
            <person name="Tsai I.J."/>
        </authorList>
    </citation>
    <scope>NUCLEOTIDE SEQUENCE</scope>
    <source>
        <strain evidence="13">171206Taipei</strain>
    </source>
</reference>
<feature type="active site" evidence="8">
    <location>
        <position position="488"/>
    </location>
</feature>
<dbReference type="OrthoDB" id="10257085at2759"/>
<name>A0A8H6SMJ5_9AGAR</name>
<sequence length="582" mass="62723">MYSIWRLCAFIVPTLAQLSLPNPPWLPPDASAGARVTANPSSPNPQWSTLLGNLLYFYDAQRSGNLSSSNRVPWRNSSAMADGKDVGIDLTGGYYDAGDYIKATYPLSFTLMSICWGALDYGQGYDQAKSTSATPYLDSMLRWGLDWLVKAHPAPSTLYVLVGNTDVDNAYWGGDENLPSFRPSYAINDTNPGTDAAAGASAAFSACSALYSGKGFNGAYSKPASLQDNAYSATLLTHAQQLYSFAVNATGGQKQYQKTVPAIAEAYSSSSFGDDLAIAALFLGWASNNTGYYQEAENYFNQSKLSGQNSIFNWDSKTPGLYVLFAQIAQSGSDLSSKLSAWQAECERYFDAIVNGNSGASLTNDGLLYYKGDSDDASLNPALNAAMLMTRYAAIATTSDRKNSYSKFAQSQVDYVLGKNSMSMPYIVGSNPNSPQNPHSAMASGGNDINNINTSPPQELHVLYGAVVGGPDRRGRFFDIRSDWPETEVALDYNAPMLTLAAMHVMNDPNDPFFTTLQAGAYDKVRPSGQPCDAAISDGCEKSGLSKGATIALAVVLTVVGILIIGLVVWYIRVGRLRRRKY</sequence>
<evidence type="ECO:0000313" key="14">
    <source>
        <dbReference type="Proteomes" id="UP000636479"/>
    </source>
</evidence>
<keyword evidence="11" id="KW-1133">Transmembrane helix</keyword>
<feature type="transmembrane region" description="Helical" evidence="11">
    <location>
        <begin position="551"/>
        <end position="572"/>
    </location>
</feature>
<dbReference type="Gene3D" id="1.50.10.10">
    <property type="match status" value="1"/>
</dbReference>
<keyword evidence="14" id="KW-1185">Reference proteome</keyword>
<dbReference type="PANTHER" id="PTHR22298">
    <property type="entry name" value="ENDO-1,4-BETA-GLUCANASE"/>
    <property type="match status" value="1"/>
</dbReference>
<evidence type="ECO:0000313" key="13">
    <source>
        <dbReference type="EMBL" id="KAF7301391.1"/>
    </source>
</evidence>